<sequence length="509" mass="57352">MDTETLCLITADSGKVYGILKAIFGDESEIVKKLIDFDVSIRVVPLNLGLLNIFRDNAADLDNADLMKRRFGNTMGSRIVEAYRRSQDSKYKRNVCKTTGLLVCLFGGGLGLSREADKHKKFVEGKSHNILSVEMLKRALSIGGQNVDANKISSFWFATYTIFTTVYSPRLRYQAGSSKRIIALSESRNQYRSNLFWDLRDDSSHEVMSMVHVLSALFASALTAYISTRVAHELTQGNDERESLNNVLVWLKTLTFEPSTIALIAYIWLVSPTDAQATITIGSVMESESSDDFPDIVKILSYTSNTMLPVQLLEDGRTAYCSVADGYTTHTTALTLITDYNSSHMSDKFGVLINIVKFEHAYALHYVHHKPRDGKEMTITSPSSEMMFTSVVVTPLSSYPLIHARNTVIDWLRTFVHMFPDSGSLVIPADSYTWIHNLAQDMFPWVQLSTTLDIRDDHYFQVLCDCLSLGRDSRNHAKVEKLIKYMKTSVYNFTSEARGNMLLAITVYK</sequence>
<name>Q7TF59_RDV</name>
<dbReference type="EMBL" id="AY302568">
    <property type="protein sequence ID" value="AAP57307.1"/>
    <property type="molecule type" value="mRNA"/>
</dbReference>
<protein>
    <submittedName>
        <fullName evidence="1">Non-structural protein S6</fullName>
    </submittedName>
</protein>
<organism evidence="1">
    <name type="scientific">Rice dwarf virus</name>
    <name type="common">RDV</name>
    <dbReference type="NCBI Taxonomy" id="10991"/>
    <lineage>
        <taxon>Viruses</taxon>
        <taxon>Riboviria</taxon>
        <taxon>Orthornavirae</taxon>
        <taxon>Duplornaviricota</taxon>
        <taxon>Resentoviricetes</taxon>
        <taxon>Reovirales</taxon>
        <taxon>Sedoreoviridae</taxon>
        <taxon>Phytoreovirus</taxon>
        <taxon>Phytoreovirus alphaoryzae</taxon>
    </lineage>
</organism>
<organismHost>
    <name type="scientific">Echinochloa crus-galli</name>
    <name type="common">Barnyard grass</name>
    <name type="synonym">Panicum crus-galli</name>
    <dbReference type="NCBI Taxonomy" id="90397"/>
</organismHost>
<organismHost>
    <name type="scientific">Paspalum</name>
    <dbReference type="NCBI Taxonomy" id="147271"/>
</organismHost>
<reference evidence="1" key="1">
    <citation type="submission" date="2003-05" db="EMBL/GenBank/DDBJ databases">
        <title>Rice dwarf virus (RDV) non-structural protein S6.</title>
        <authorList>
            <person name="Ma Z."/>
            <person name="Yang H."/>
            <person name="Tien P."/>
        </authorList>
    </citation>
    <scope>NUCLEOTIDE SEQUENCE</scope>
    <source>
        <strain evidence="1">Kunming</strain>
    </source>
</reference>
<evidence type="ECO:0000313" key="1">
    <source>
        <dbReference type="EMBL" id="AAP57307.1"/>
    </source>
</evidence>
<organismHost>
    <name type="scientific">Oryza sativa</name>
    <name type="common">Rice</name>
    <dbReference type="NCBI Taxonomy" id="4530"/>
</organismHost>
<organismHost>
    <name type="scientific">Alopecurus aequalis</name>
    <dbReference type="NCBI Taxonomy" id="114194"/>
</organismHost>
<proteinExistence type="evidence at transcript level"/>
<accession>Q7TF59</accession>
<organismHost>
    <name type="scientific">Nephotettix cincticeps</name>
    <name type="common">Green rice leafhopper</name>
    <name type="synonym">Selenocephalus cincticeps</name>
    <dbReference type="NCBI Taxonomy" id="94400"/>
</organismHost>